<name>G2PJ39_ALLRU</name>
<reference evidence="4 5" key="2">
    <citation type="journal article" date="2012" name="Stand. Genomic Sci.">
        <title>Complete genome sequence of the facultatively anaerobic, appendaged bacterium Muricauda ruestringensis type strain (B1(T)).</title>
        <authorList>
            <person name="Huntemann M."/>
            <person name="Teshima H."/>
            <person name="Lapidus A."/>
            <person name="Nolan M."/>
            <person name="Lucas S."/>
            <person name="Hammon N."/>
            <person name="Deshpande S."/>
            <person name="Cheng J.F."/>
            <person name="Tapia R."/>
            <person name="Goodwin L.A."/>
            <person name="Pitluck S."/>
            <person name="Liolios K."/>
            <person name="Pagani I."/>
            <person name="Ivanova N."/>
            <person name="Mavromatis K."/>
            <person name="Mikhailova N."/>
            <person name="Pati A."/>
            <person name="Chen A."/>
            <person name="Palaniappan K."/>
            <person name="Land M."/>
            <person name="Hauser L."/>
            <person name="Pan C."/>
            <person name="Brambilla E.M."/>
            <person name="Rohde M."/>
            <person name="Spring S."/>
            <person name="Goker M."/>
            <person name="Detter J.C."/>
            <person name="Bristow J."/>
            <person name="Eisen J.A."/>
            <person name="Markowitz V."/>
            <person name="Hugenholtz P."/>
            <person name="Kyrpides N.C."/>
            <person name="Klenk H.P."/>
            <person name="Woyke T."/>
        </authorList>
    </citation>
    <scope>NUCLEOTIDE SEQUENCE [LARGE SCALE GENOMIC DNA]</scope>
    <source>
        <strain evidence="5">DSM 13258 / LMG 19739 / B1</strain>
    </source>
</reference>
<dbReference type="KEGG" id="mrs:Murru_2836"/>
<dbReference type="InterPro" id="IPR058625">
    <property type="entry name" value="MdtA-like_BSH"/>
</dbReference>
<sequence>MSNKKLILICLAILVGGILVTTLIFSTEPEAQQEGATIETAILVDVVIAEKGTFAPTIVATGTVQPVEDVVLSPLVPGQIIRRDPAFTPGGFVKKGEVLLQIDPADYQNTLELRKSELLQSETTLATEMGRQQIAEQDLQLINNDSLFGDNPLSDNETQLVLRKPQLNAVKATIEAARASVNQAQLNLERTTIRAPFDAHILSQNVTVGSQVAQGDNLGRIVGTDSYWVTATVPISRLQWLKFPESNSERGSLVYIENSSAWTKGAHREGYLDRQIGALDAQTRLARVLVRVEDPLATSKELKSAPKLMIGTFVEVNIEADSIPNVVRMDRNLVRSNQTAWVMKDGLLEIRELDIILTDNEYAYVRSGLEQGEKVVVTNLSTVTNGIELRTGGKEASQEEND</sequence>
<dbReference type="Gene3D" id="2.40.420.20">
    <property type="match status" value="1"/>
</dbReference>
<dbReference type="GO" id="GO:0015562">
    <property type="term" value="F:efflux transmembrane transporter activity"/>
    <property type="evidence" value="ECO:0007669"/>
    <property type="project" value="TreeGrafter"/>
</dbReference>
<dbReference type="Pfam" id="PF25917">
    <property type="entry name" value="BSH_RND"/>
    <property type="match status" value="1"/>
</dbReference>
<feature type="coiled-coil region" evidence="2">
    <location>
        <begin position="167"/>
        <end position="194"/>
    </location>
</feature>
<dbReference type="Gene3D" id="1.10.287.470">
    <property type="entry name" value="Helix hairpin bin"/>
    <property type="match status" value="1"/>
</dbReference>
<proteinExistence type="inferred from homology"/>
<evidence type="ECO:0000259" key="3">
    <source>
        <dbReference type="Pfam" id="PF25917"/>
    </source>
</evidence>
<evidence type="ECO:0000256" key="1">
    <source>
        <dbReference type="ARBA" id="ARBA00009477"/>
    </source>
</evidence>
<dbReference type="Proteomes" id="UP000008908">
    <property type="component" value="Chromosome"/>
</dbReference>
<evidence type="ECO:0000256" key="2">
    <source>
        <dbReference type="SAM" id="Coils"/>
    </source>
</evidence>
<dbReference type="InterPro" id="IPR006143">
    <property type="entry name" value="RND_pump_MFP"/>
</dbReference>
<dbReference type="SUPFAM" id="SSF111369">
    <property type="entry name" value="HlyD-like secretion proteins"/>
    <property type="match status" value="1"/>
</dbReference>
<dbReference type="AlphaFoldDB" id="G2PJ39"/>
<dbReference type="Gene3D" id="2.40.50.100">
    <property type="match status" value="1"/>
</dbReference>
<dbReference type="HOGENOM" id="CLU_018816_18_2_10"/>
<evidence type="ECO:0000313" key="4">
    <source>
        <dbReference type="EMBL" id="AEM71860.1"/>
    </source>
</evidence>
<dbReference type="Gene3D" id="2.40.30.170">
    <property type="match status" value="1"/>
</dbReference>
<reference evidence="5" key="1">
    <citation type="submission" date="2011-08" db="EMBL/GenBank/DDBJ databases">
        <title>The complete genome of Muricauda ruestringensis DSM 13258.</title>
        <authorList>
            <person name="Lucas S."/>
            <person name="Han J."/>
            <person name="Lapidus A."/>
            <person name="Bruce D."/>
            <person name="Goodwin L."/>
            <person name="Pitluck S."/>
            <person name="Peters L."/>
            <person name="Kyrpides N."/>
            <person name="Mavromatis K."/>
            <person name="Ivanova N."/>
            <person name="Ovchinnikova G."/>
            <person name="Teshima H."/>
            <person name="Detter J.C."/>
            <person name="Tapia R."/>
            <person name="Han C."/>
            <person name="Land M."/>
            <person name="Hauser L."/>
            <person name="Markowitz V."/>
            <person name="Cheng J.-F."/>
            <person name="Hugenholtz P."/>
            <person name="Woyke T."/>
            <person name="Wu D."/>
            <person name="Spring S."/>
            <person name="Schroeder M."/>
            <person name="Brambilla E."/>
            <person name="Klenk H.-P."/>
            <person name="Eisen J.A."/>
        </authorList>
    </citation>
    <scope>NUCLEOTIDE SEQUENCE [LARGE SCALE GENOMIC DNA]</scope>
    <source>
        <strain evidence="5">DSM 13258 / LMG 19739 / B1</strain>
    </source>
</reference>
<dbReference type="PANTHER" id="PTHR30469:SF12">
    <property type="entry name" value="MULTIDRUG RESISTANCE PROTEIN MDTA"/>
    <property type="match status" value="1"/>
</dbReference>
<feature type="domain" description="Multidrug resistance protein MdtA-like barrel-sandwich hybrid" evidence="3">
    <location>
        <begin position="70"/>
        <end position="222"/>
    </location>
</feature>
<dbReference type="NCBIfam" id="TIGR01730">
    <property type="entry name" value="RND_mfp"/>
    <property type="match status" value="1"/>
</dbReference>
<dbReference type="eggNOG" id="COG0845">
    <property type="taxonomic scope" value="Bacteria"/>
</dbReference>
<comment type="similarity">
    <text evidence="1">Belongs to the membrane fusion protein (MFP) (TC 8.A.1) family.</text>
</comment>
<dbReference type="RefSeq" id="WP_014034141.1">
    <property type="nucleotide sequence ID" value="NC_015945.1"/>
</dbReference>
<dbReference type="STRING" id="886377.Murru_2836"/>
<accession>G2PJ39</accession>
<protein>
    <submittedName>
        <fullName evidence="4">Efflux transporter, RND family, MFP subunit</fullName>
    </submittedName>
</protein>
<dbReference type="OrthoDB" id="9806939at2"/>
<organism evidence="4 5">
    <name type="scientific">Allomuricauda ruestringensis (strain DSM 13258 / CIP 107369 / LMG 19739 / B1)</name>
    <name type="common">Muricauda ruestringensis</name>
    <dbReference type="NCBI Taxonomy" id="886377"/>
    <lineage>
        <taxon>Bacteria</taxon>
        <taxon>Pseudomonadati</taxon>
        <taxon>Bacteroidota</taxon>
        <taxon>Flavobacteriia</taxon>
        <taxon>Flavobacteriales</taxon>
        <taxon>Flavobacteriaceae</taxon>
        <taxon>Flagellimonas</taxon>
    </lineage>
</organism>
<gene>
    <name evidence="4" type="ordered locus">Murru_2836</name>
</gene>
<dbReference type="GO" id="GO:1990281">
    <property type="term" value="C:efflux pump complex"/>
    <property type="evidence" value="ECO:0007669"/>
    <property type="project" value="TreeGrafter"/>
</dbReference>
<dbReference type="PANTHER" id="PTHR30469">
    <property type="entry name" value="MULTIDRUG RESISTANCE PROTEIN MDTA"/>
    <property type="match status" value="1"/>
</dbReference>
<keyword evidence="5" id="KW-1185">Reference proteome</keyword>
<keyword evidence="2" id="KW-0175">Coiled coil</keyword>
<evidence type="ECO:0000313" key="5">
    <source>
        <dbReference type="Proteomes" id="UP000008908"/>
    </source>
</evidence>
<dbReference type="EMBL" id="CP002999">
    <property type="protein sequence ID" value="AEM71860.1"/>
    <property type="molecule type" value="Genomic_DNA"/>
</dbReference>